<evidence type="ECO:0000313" key="1">
    <source>
        <dbReference type="EMBL" id="TDO30988.1"/>
    </source>
</evidence>
<accession>A0A4V3C5S1</accession>
<reference evidence="1 2" key="1">
    <citation type="submission" date="2019-03" db="EMBL/GenBank/DDBJ databases">
        <title>Genomic Encyclopedia of Type Strains, Phase III (KMG-III): the genomes of soil and plant-associated and newly described type strains.</title>
        <authorList>
            <person name="Whitman W."/>
        </authorList>
    </citation>
    <scope>NUCLEOTIDE SEQUENCE [LARGE SCALE GENOMIC DNA]</scope>
    <source>
        <strain evidence="1 2">VKM Ac-2527</strain>
    </source>
</reference>
<dbReference type="AlphaFoldDB" id="A0A4V3C5S1"/>
<dbReference type="EMBL" id="SNWQ01000034">
    <property type="protein sequence ID" value="TDO30988.1"/>
    <property type="molecule type" value="Genomic_DNA"/>
</dbReference>
<organism evidence="1 2">
    <name type="scientific">Kribbella caucasensis</name>
    <dbReference type="NCBI Taxonomy" id="2512215"/>
    <lineage>
        <taxon>Bacteria</taxon>
        <taxon>Bacillati</taxon>
        <taxon>Actinomycetota</taxon>
        <taxon>Actinomycetes</taxon>
        <taxon>Propionibacteriales</taxon>
        <taxon>Kribbellaceae</taxon>
        <taxon>Kribbella</taxon>
    </lineage>
</organism>
<proteinExistence type="predicted"/>
<dbReference type="Proteomes" id="UP000295388">
    <property type="component" value="Unassembled WGS sequence"/>
</dbReference>
<dbReference type="OrthoDB" id="4819844at2"/>
<sequence length="257" mass="28158">MTRIAIALVRPAKLDFDRLRSLAEQFHLDGEQVEAENAIAINGRSGAVVHGQPTNRMGGVTTAVDLTRGIATSEGEPLKADAAASMTTELLERHGLGAAGLRSEFQLDWRIDAQTTEAVTFDGKERRRHPVKTDVRARVFLDELPVSGPRAGASLTFADSDVPLRMMVMSWASLERYGERELIEKDEILSELLSAAKHRNGRTDGLEVRSADLAFWAAPYAGGADLLEPSWFVEVEHTDTDTEGDAPKQLLRLPATR</sequence>
<dbReference type="RefSeq" id="WP_133805425.1">
    <property type="nucleotide sequence ID" value="NZ_SNWQ01000034.1"/>
</dbReference>
<keyword evidence="2" id="KW-1185">Reference proteome</keyword>
<comment type="caution">
    <text evidence="1">The sequence shown here is derived from an EMBL/GenBank/DDBJ whole genome shotgun (WGS) entry which is preliminary data.</text>
</comment>
<gene>
    <name evidence="1" type="ORF">EV643_13412</name>
</gene>
<protein>
    <submittedName>
        <fullName evidence="1">Uncharacterized protein</fullName>
    </submittedName>
</protein>
<evidence type="ECO:0000313" key="2">
    <source>
        <dbReference type="Proteomes" id="UP000295388"/>
    </source>
</evidence>
<name>A0A4V3C5S1_9ACTN</name>